<dbReference type="AlphaFoldDB" id="A0A6N7XI76"/>
<dbReference type="InterPro" id="IPR015943">
    <property type="entry name" value="WD40/YVTN_repeat-like_dom_sf"/>
</dbReference>
<gene>
    <name evidence="1" type="ORF">FYJ83_09650</name>
</gene>
<comment type="caution">
    <text evidence="1">The sequence shown here is derived from an EMBL/GenBank/DDBJ whole genome shotgun (WGS) entry which is preliminary data.</text>
</comment>
<evidence type="ECO:0000313" key="1">
    <source>
        <dbReference type="EMBL" id="MSU01729.1"/>
    </source>
</evidence>
<reference evidence="1 2" key="1">
    <citation type="submission" date="2019-09" db="EMBL/GenBank/DDBJ databases">
        <title>In-depth cultivation of the pig gut microbiome towards novel bacterial diversity and tailored functional studies.</title>
        <authorList>
            <person name="Wylensek D."/>
            <person name="Hitch T.C.A."/>
            <person name="Clavel T."/>
        </authorList>
    </citation>
    <scope>NUCLEOTIDE SEQUENCE [LARGE SCALE GENOMIC DNA]</scope>
    <source>
        <strain evidence="1 2">WCA3-693-APC-4?</strain>
    </source>
</reference>
<dbReference type="EMBL" id="VUNQ01000018">
    <property type="protein sequence ID" value="MSU01729.1"/>
    <property type="molecule type" value="Genomic_DNA"/>
</dbReference>
<dbReference type="SUPFAM" id="SSF50978">
    <property type="entry name" value="WD40 repeat-like"/>
    <property type="match status" value="1"/>
</dbReference>
<name>A0A6N7XI76_9FIRM</name>
<accession>A0A6N7XI76</accession>
<dbReference type="Gene3D" id="2.130.10.10">
    <property type="entry name" value="YVTN repeat-like/Quinoprotein amine dehydrogenase"/>
    <property type="match status" value="1"/>
</dbReference>
<evidence type="ECO:0000313" key="2">
    <source>
        <dbReference type="Proteomes" id="UP000469523"/>
    </source>
</evidence>
<proteinExistence type="predicted"/>
<dbReference type="InterPro" id="IPR036322">
    <property type="entry name" value="WD40_repeat_dom_sf"/>
</dbReference>
<dbReference type="RefSeq" id="WP_154440132.1">
    <property type="nucleotide sequence ID" value="NZ_VUNQ01000018.1"/>
</dbReference>
<keyword evidence="2" id="KW-1185">Reference proteome</keyword>
<protein>
    <submittedName>
        <fullName evidence="1">Uncharacterized protein</fullName>
    </submittedName>
</protein>
<dbReference type="Proteomes" id="UP000469523">
    <property type="component" value="Unassembled WGS sequence"/>
</dbReference>
<organism evidence="1 2">
    <name type="scientific">Tissierella pigra</name>
    <dbReference type="NCBI Taxonomy" id="2607614"/>
    <lineage>
        <taxon>Bacteria</taxon>
        <taxon>Bacillati</taxon>
        <taxon>Bacillota</taxon>
        <taxon>Tissierellia</taxon>
        <taxon>Tissierellales</taxon>
        <taxon>Tissierellaceae</taxon>
        <taxon>Tissierella</taxon>
    </lineage>
</organism>
<sequence length="409" mass="47457">MKVNLSIDEEFFKNEVKNLRNKLEECKKTGILDNDFEDRLKRLLQMEDSLLSDLIPYYRTYVDNIKKTSMKVIPIKELGSFSSHGFPQNILRINKNLFITSSINSKVQFFYIDIPKKTSEEKEIAVEWSLPIKEIKERISSIYKLNNKEILLLGVKGGCYILSSDDFDKLPDINEEIKVKKIQKDCDFKGFGRTLEIGDNLFVTGNEEDTLTLFEIVKKKDEYSLNIHTDISCIIPNWTAMEKVSKDYFVVGTKDGIMYFVKYESGQLRVLGETDVFHNRIRKIKYLEDEKGSKKSLMVIGNKGQCKIFSLYEDTILENHDLTGNLFDLQSEKGTAVVLSEDGIIYLFEENFGNWYLNEEATIKDMFFTNIFKLSISKYLLMDIGCKLNILNIDGIHTSQDLWNMALYQ</sequence>